<dbReference type="Gene3D" id="1.20.120.1220">
    <property type="match status" value="1"/>
</dbReference>
<feature type="transmembrane region" description="Helical" evidence="1">
    <location>
        <begin position="6"/>
        <end position="25"/>
    </location>
</feature>
<evidence type="ECO:0000259" key="2">
    <source>
        <dbReference type="Pfam" id="PF01478"/>
    </source>
</evidence>
<feature type="transmembrane region" description="Helical" evidence="1">
    <location>
        <begin position="32"/>
        <end position="50"/>
    </location>
</feature>
<keyword evidence="4" id="KW-1185">Reference proteome</keyword>
<dbReference type="InterPro" id="IPR000045">
    <property type="entry name" value="Prepilin_IV_endopep_pep"/>
</dbReference>
<dbReference type="Pfam" id="PF01478">
    <property type="entry name" value="Peptidase_A24"/>
    <property type="match status" value="1"/>
</dbReference>
<keyword evidence="1" id="KW-0472">Membrane</keyword>
<evidence type="ECO:0000313" key="3">
    <source>
        <dbReference type="EMBL" id="AMP13194.1"/>
    </source>
</evidence>
<evidence type="ECO:0000256" key="1">
    <source>
        <dbReference type="SAM" id="Phobius"/>
    </source>
</evidence>
<dbReference type="RefSeq" id="WP_062112213.1">
    <property type="nucleotide sequence ID" value="NZ_CP013236.1"/>
</dbReference>
<feature type="transmembrane region" description="Helical" evidence="1">
    <location>
        <begin position="86"/>
        <end position="113"/>
    </location>
</feature>
<protein>
    <submittedName>
        <fullName evidence="3">Type IV leader peptidase family protein</fullName>
    </submittedName>
</protein>
<dbReference type="Proteomes" id="UP000074914">
    <property type="component" value="Chromosome"/>
</dbReference>
<name>A0ABN4M964_9BURK</name>
<feature type="transmembrane region" description="Helical" evidence="1">
    <location>
        <begin position="56"/>
        <end position="74"/>
    </location>
</feature>
<feature type="transmembrane region" description="Helical" evidence="1">
    <location>
        <begin position="156"/>
        <end position="178"/>
    </location>
</feature>
<reference evidence="3 4" key="1">
    <citation type="submission" date="2015-11" db="EMBL/GenBank/DDBJ databases">
        <title>Exploring the genomic traits of fungus-feeding bacterial genus Collimonas.</title>
        <authorList>
            <person name="Song C."/>
            <person name="Schmidt R."/>
            <person name="de Jager V."/>
            <person name="Krzyzanowska D."/>
            <person name="Jongedijk E."/>
            <person name="Cankar K."/>
            <person name="Beekwilder J."/>
            <person name="van Veen A."/>
            <person name="de Boer W."/>
            <person name="van Veen J.A."/>
            <person name="Garbeva P."/>
        </authorList>
    </citation>
    <scope>NUCLEOTIDE SEQUENCE [LARGE SCALE GENOMIC DNA]</scope>
    <source>
        <strain evidence="3 4">Ter291</strain>
    </source>
</reference>
<evidence type="ECO:0000313" key="4">
    <source>
        <dbReference type="Proteomes" id="UP000074914"/>
    </source>
</evidence>
<keyword evidence="1" id="KW-1133">Transmembrane helix</keyword>
<dbReference type="EMBL" id="CP013236">
    <property type="protein sequence ID" value="AMP13194.1"/>
    <property type="molecule type" value="Genomic_DNA"/>
</dbReference>
<accession>A0ABN4M964</accession>
<keyword evidence="1" id="KW-0812">Transmembrane</keyword>
<proteinExistence type="predicted"/>
<organism evidence="3 4">
    <name type="scientific">Collimonas pratensis</name>
    <dbReference type="NCBI Taxonomy" id="279113"/>
    <lineage>
        <taxon>Bacteria</taxon>
        <taxon>Pseudomonadati</taxon>
        <taxon>Pseudomonadota</taxon>
        <taxon>Betaproteobacteria</taxon>
        <taxon>Burkholderiales</taxon>
        <taxon>Oxalobacteraceae</taxon>
        <taxon>Collimonas</taxon>
    </lineage>
</organism>
<sequence length="179" mass="19631">MPDMRYLLLLYLLFCAAIFLYDHLFRRVPNSLLLMAIVTQLAWLVVSGSGLNGVTWTGALSGFALGLFFFLPLYALRAMAAGDVKFFAVLGLLLGPGPLLPIFLIASAMAGVYAVAIRMWRMGLAPGMHIVAIRVVRWPWYQRVLERRGNRIGIPYAAYLALAAAWAGMHSAGIVPGFT</sequence>
<feature type="domain" description="Prepilin type IV endopeptidase peptidase" evidence="2">
    <location>
        <begin position="9"/>
        <end position="115"/>
    </location>
</feature>
<gene>
    <name evidence="3" type="ORF">CPter291_0915</name>
</gene>